<evidence type="ECO:0000256" key="15">
    <source>
        <dbReference type="SAM" id="MobiDB-lite"/>
    </source>
</evidence>
<keyword evidence="8 14" id="KW-0238">DNA-binding</keyword>
<keyword evidence="10" id="KW-0804">Transcription</keyword>
<dbReference type="CDD" id="cd22004">
    <property type="entry name" value="HMG-box_SOX"/>
    <property type="match status" value="1"/>
</dbReference>
<evidence type="ECO:0000313" key="17">
    <source>
        <dbReference type="EMBL" id="PIC17769.1"/>
    </source>
</evidence>
<evidence type="ECO:0000256" key="1">
    <source>
        <dbReference type="ARBA" id="ARBA00004324"/>
    </source>
</evidence>
<feature type="DNA-binding region" description="HMG box" evidence="14">
    <location>
        <begin position="137"/>
        <end position="205"/>
    </location>
</feature>
<dbReference type="STRING" id="1611254.A0A2G5SS61"/>
<evidence type="ECO:0000256" key="2">
    <source>
        <dbReference type="ARBA" id="ARBA00005998"/>
    </source>
</evidence>
<organism evidence="17 18">
    <name type="scientific">Caenorhabditis nigoni</name>
    <dbReference type="NCBI Taxonomy" id="1611254"/>
    <lineage>
        <taxon>Eukaryota</taxon>
        <taxon>Metazoa</taxon>
        <taxon>Ecdysozoa</taxon>
        <taxon>Nematoda</taxon>
        <taxon>Chromadorea</taxon>
        <taxon>Rhabditida</taxon>
        <taxon>Rhabditina</taxon>
        <taxon>Rhabditomorpha</taxon>
        <taxon>Rhabditoidea</taxon>
        <taxon>Rhabditidae</taxon>
        <taxon>Peloderinae</taxon>
        <taxon>Caenorhabditis</taxon>
    </lineage>
</organism>
<keyword evidence="6" id="KW-0726">Sexual differentiation</keyword>
<dbReference type="Pfam" id="PF00505">
    <property type="entry name" value="HMG_box"/>
    <property type="match status" value="1"/>
</dbReference>
<evidence type="ECO:0000256" key="3">
    <source>
        <dbReference type="ARBA" id="ARBA00019052"/>
    </source>
</evidence>
<keyword evidence="4" id="KW-0221">Differentiation</keyword>
<dbReference type="SMART" id="SM00398">
    <property type="entry name" value="HMG"/>
    <property type="match status" value="1"/>
</dbReference>
<dbReference type="InterPro" id="IPR009071">
    <property type="entry name" value="HMG_box_dom"/>
</dbReference>
<comment type="function">
    <text evidence="13">Transcriptional regulator that controls a genetic switch in male development. It is necessary and sufficient for initiating male sex determination by directing the development of supporting cell precursors (pre-Sertoli cells) as Sertoli rather than granulosa cells. Involved in different aspects of gene regulation including promoter activation or repression. Binds to the DNA consensus sequence 5'-[AT]AACAA[AT]-3'. SRY HMG box recognizes DNA by partial intercalation in the minor groove and promotes DNA bending. Also involved in pre-mRNA splicing. In male adult brain involved in the maintenance of motor functions of dopaminergic neurons.</text>
</comment>
<dbReference type="PANTHER" id="PTHR10270">
    <property type="entry name" value="SOX TRANSCRIPTION FACTOR"/>
    <property type="match status" value="1"/>
</dbReference>
<name>A0A2G5SS61_9PELO</name>
<keyword evidence="5" id="KW-0112">Calmodulin-binding</keyword>
<gene>
    <name evidence="17" type="primary">Cni-sox-4</name>
    <name evidence="17" type="synonym">Cnig_chr_X.g23891</name>
    <name evidence="17" type="ORF">B9Z55_023891</name>
</gene>
<sequence>MREKGTETRDSLILSCSPVSTQWLENKRYNNSTTSPPLSIGFPFVMDQAAIMALVMSASDATNGRDSERSRRSSTDSDMAIPQTPIDAPSDPFDFKLVADMPDEDMVSKFMASMKSSATKRCSKREMSAVSPREERIKRPMNAFMVWSQQRRQQISAAGQKFHNSDISKMLGVEWRAMADEEKVPFVERAKQLREEHFITYPDYVYRPRRRKRIVKSTGSFDGAPSDELVDFPTNNNSLVCSMMLQQIMCCLKTMQKSGDSGANNLI</sequence>
<evidence type="ECO:0000256" key="8">
    <source>
        <dbReference type="ARBA" id="ARBA00023125"/>
    </source>
</evidence>
<evidence type="ECO:0000313" key="18">
    <source>
        <dbReference type="Proteomes" id="UP000230233"/>
    </source>
</evidence>
<dbReference type="SUPFAM" id="SSF47095">
    <property type="entry name" value="HMG-box"/>
    <property type="match status" value="1"/>
</dbReference>
<comment type="similarity">
    <text evidence="2">Belongs to the SRY family.</text>
</comment>
<evidence type="ECO:0000256" key="9">
    <source>
        <dbReference type="ARBA" id="ARBA00023159"/>
    </source>
</evidence>
<dbReference type="GO" id="GO:0030154">
    <property type="term" value="P:cell differentiation"/>
    <property type="evidence" value="ECO:0007669"/>
    <property type="project" value="UniProtKB-KW"/>
</dbReference>
<feature type="region of interest" description="Disordered" evidence="15">
    <location>
        <begin position="59"/>
        <end position="91"/>
    </location>
</feature>
<evidence type="ECO:0000256" key="6">
    <source>
        <dbReference type="ARBA" id="ARBA00022928"/>
    </source>
</evidence>
<dbReference type="GO" id="GO:0007548">
    <property type="term" value="P:sex differentiation"/>
    <property type="evidence" value="ECO:0007669"/>
    <property type="project" value="UniProtKB-KW"/>
</dbReference>
<dbReference type="GO" id="GO:0000978">
    <property type="term" value="F:RNA polymerase II cis-regulatory region sequence-specific DNA binding"/>
    <property type="evidence" value="ECO:0007669"/>
    <property type="project" value="TreeGrafter"/>
</dbReference>
<reference evidence="18" key="1">
    <citation type="submission" date="2017-10" db="EMBL/GenBank/DDBJ databases">
        <title>Rapid genome shrinkage in a self-fertile nematode reveals novel sperm competition proteins.</title>
        <authorList>
            <person name="Yin D."/>
            <person name="Schwarz E.M."/>
            <person name="Thomas C.G."/>
            <person name="Felde R.L."/>
            <person name="Korf I.F."/>
            <person name="Cutter A.D."/>
            <person name="Schartner C.M."/>
            <person name="Ralston E.J."/>
            <person name="Meyer B.J."/>
            <person name="Haag E.S."/>
        </authorList>
    </citation>
    <scope>NUCLEOTIDE SEQUENCE [LARGE SCALE GENOMIC DNA]</scope>
    <source>
        <strain evidence="18">JU1422</strain>
    </source>
</reference>
<dbReference type="PANTHER" id="PTHR10270:SF161">
    <property type="entry name" value="SEX-DETERMINING REGION Y PROTEIN"/>
    <property type="match status" value="1"/>
</dbReference>
<dbReference type="Gene3D" id="1.10.30.10">
    <property type="entry name" value="High mobility group box domain"/>
    <property type="match status" value="1"/>
</dbReference>
<feature type="compositionally biased region" description="Basic and acidic residues" evidence="15">
    <location>
        <begin position="63"/>
        <end position="75"/>
    </location>
</feature>
<dbReference type="GO" id="GO:0016607">
    <property type="term" value="C:nuclear speck"/>
    <property type="evidence" value="ECO:0007669"/>
    <property type="project" value="UniProtKB-SubCell"/>
</dbReference>
<evidence type="ECO:0000256" key="10">
    <source>
        <dbReference type="ARBA" id="ARBA00023163"/>
    </source>
</evidence>
<dbReference type="EMBL" id="PDUG01000006">
    <property type="protein sequence ID" value="PIC17769.1"/>
    <property type="molecule type" value="Genomic_DNA"/>
</dbReference>
<comment type="subcellular location">
    <subcellularLocation>
        <location evidence="1">Nucleus speckle</location>
    </subcellularLocation>
</comment>
<keyword evidence="9" id="KW-0010">Activator</keyword>
<dbReference type="PROSITE" id="PS50118">
    <property type="entry name" value="HMG_BOX_2"/>
    <property type="match status" value="1"/>
</dbReference>
<accession>A0A2G5SS61</accession>
<dbReference type="GO" id="GO:0001228">
    <property type="term" value="F:DNA-binding transcription activator activity, RNA polymerase II-specific"/>
    <property type="evidence" value="ECO:0007669"/>
    <property type="project" value="TreeGrafter"/>
</dbReference>
<evidence type="ECO:0000256" key="12">
    <source>
        <dbReference type="ARBA" id="ARBA00032498"/>
    </source>
</evidence>
<dbReference type="AlphaFoldDB" id="A0A2G5SS61"/>
<dbReference type="InterPro" id="IPR036910">
    <property type="entry name" value="HMG_box_dom_sf"/>
</dbReference>
<evidence type="ECO:0000256" key="5">
    <source>
        <dbReference type="ARBA" id="ARBA00022860"/>
    </source>
</evidence>
<evidence type="ECO:0000256" key="7">
    <source>
        <dbReference type="ARBA" id="ARBA00023015"/>
    </source>
</evidence>
<dbReference type="OrthoDB" id="6247875at2759"/>
<feature type="domain" description="HMG box" evidence="16">
    <location>
        <begin position="137"/>
        <end position="205"/>
    </location>
</feature>
<keyword evidence="7" id="KW-0805">Transcription regulation</keyword>
<dbReference type="GO" id="GO:0005516">
    <property type="term" value="F:calmodulin binding"/>
    <property type="evidence" value="ECO:0007669"/>
    <property type="project" value="UniProtKB-KW"/>
</dbReference>
<evidence type="ECO:0000256" key="13">
    <source>
        <dbReference type="ARBA" id="ARBA00045821"/>
    </source>
</evidence>
<evidence type="ECO:0000256" key="14">
    <source>
        <dbReference type="PROSITE-ProRule" id="PRU00267"/>
    </source>
</evidence>
<evidence type="ECO:0000256" key="11">
    <source>
        <dbReference type="ARBA" id="ARBA00023242"/>
    </source>
</evidence>
<dbReference type="Proteomes" id="UP000230233">
    <property type="component" value="Chromosome X"/>
</dbReference>
<comment type="caution">
    <text evidence="17">The sequence shown here is derived from an EMBL/GenBank/DDBJ whole genome shotgun (WGS) entry which is preliminary data.</text>
</comment>
<dbReference type="InterPro" id="IPR050140">
    <property type="entry name" value="SRY-related_HMG-box_TF-like"/>
</dbReference>
<evidence type="ECO:0000259" key="16">
    <source>
        <dbReference type="PROSITE" id="PS50118"/>
    </source>
</evidence>
<keyword evidence="18" id="KW-1185">Reference proteome</keyword>
<proteinExistence type="inferred from homology"/>
<evidence type="ECO:0000256" key="4">
    <source>
        <dbReference type="ARBA" id="ARBA00022782"/>
    </source>
</evidence>
<dbReference type="FunFam" id="1.10.30.10:FF:000003">
    <property type="entry name" value="Putative transcription factor SOX-6"/>
    <property type="match status" value="1"/>
</dbReference>
<keyword evidence="11 14" id="KW-0539">Nucleus</keyword>
<protein>
    <recommendedName>
        <fullName evidence="3">Sex-determining region Y protein</fullName>
    </recommendedName>
    <alternativeName>
        <fullName evidence="12">Testis-determining factor</fullName>
    </alternativeName>
</protein>